<feature type="transmembrane region" description="Helical" evidence="8">
    <location>
        <begin position="37"/>
        <end position="61"/>
    </location>
</feature>
<organism evidence="10 12">
    <name type="scientific">Billgrantia kenyensis</name>
    <dbReference type="NCBI Taxonomy" id="321266"/>
    <lineage>
        <taxon>Bacteria</taxon>
        <taxon>Pseudomonadati</taxon>
        <taxon>Pseudomonadota</taxon>
        <taxon>Gammaproteobacteria</taxon>
        <taxon>Oceanospirillales</taxon>
        <taxon>Halomonadaceae</taxon>
        <taxon>Billgrantia</taxon>
    </lineage>
</organism>
<dbReference type="EMBL" id="JABFUB010000001">
    <property type="protein sequence ID" value="MCG6660239.1"/>
    <property type="molecule type" value="Genomic_DNA"/>
</dbReference>
<feature type="transmembrane region" description="Helical" evidence="8">
    <location>
        <begin position="81"/>
        <end position="100"/>
    </location>
</feature>
<comment type="subcellular location">
    <subcellularLocation>
        <location evidence="1">Cell membrane</location>
        <topology evidence="1">Multi-pass membrane protein</topology>
    </subcellularLocation>
    <subcellularLocation>
        <location evidence="7">Membrane</location>
        <topology evidence="7">Multi-pass membrane protein</topology>
    </subcellularLocation>
</comment>
<reference evidence="10 12" key="2">
    <citation type="submission" date="2020-07" db="EMBL/GenBank/DDBJ databases">
        <title>Identification of Halomonas strains.</title>
        <authorList>
            <person name="Xiao Z."/>
            <person name="Shen J."/>
        </authorList>
    </citation>
    <scope>NUCLEOTIDE SEQUENCE [LARGE SCALE GENOMIC DNA]</scope>
    <source>
        <strain evidence="10 12">DSM 17331</strain>
    </source>
</reference>
<feature type="transmembrane region" description="Helical" evidence="8">
    <location>
        <begin position="846"/>
        <end position="868"/>
    </location>
</feature>
<keyword evidence="3" id="KW-1003">Cell membrane</keyword>
<evidence type="ECO:0000256" key="5">
    <source>
        <dbReference type="ARBA" id="ARBA00022989"/>
    </source>
</evidence>
<feature type="transmembrane region" description="Helical" evidence="8">
    <location>
        <begin position="131"/>
        <end position="149"/>
    </location>
</feature>
<feature type="transmembrane region" description="Helical" evidence="8">
    <location>
        <begin position="687"/>
        <end position="705"/>
    </location>
</feature>
<feature type="transmembrane region" description="Helical" evidence="8">
    <location>
        <begin position="581"/>
        <end position="602"/>
    </location>
</feature>
<feature type="transmembrane region" description="Helical" evidence="8">
    <location>
        <begin position="739"/>
        <end position="762"/>
    </location>
</feature>
<feature type="transmembrane region" description="Helical" evidence="8">
    <location>
        <begin position="712"/>
        <end position="733"/>
    </location>
</feature>
<feature type="transmembrane region" description="Helical" evidence="8">
    <location>
        <begin position="880"/>
        <end position="902"/>
    </location>
</feature>
<dbReference type="Proteomes" id="UP000814353">
    <property type="component" value="Unassembled WGS sequence"/>
</dbReference>
<feature type="transmembrane region" description="Helical" evidence="8">
    <location>
        <begin position="814"/>
        <end position="834"/>
    </location>
</feature>
<dbReference type="Proteomes" id="UP000518091">
    <property type="component" value="Unassembled WGS sequence"/>
</dbReference>
<feature type="transmembrane region" description="Helical" evidence="8">
    <location>
        <begin position="270"/>
        <end position="290"/>
    </location>
</feature>
<feature type="domain" description="NADH:quinone oxidoreductase/Mrp antiporter transmembrane" evidence="9">
    <location>
        <begin position="548"/>
        <end position="788"/>
    </location>
</feature>
<keyword evidence="4 7" id="KW-0812">Transmembrane</keyword>
<evidence type="ECO:0000256" key="6">
    <source>
        <dbReference type="ARBA" id="ARBA00023136"/>
    </source>
</evidence>
<feature type="domain" description="NADH:quinone oxidoreductase/Mrp antiporter transmembrane" evidence="9">
    <location>
        <begin position="127"/>
        <end position="425"/>
    </location>
</feature>
<reference evidence="11 13" key="1">
    <citation type="submission" date="2020-05" db="EMBL/GenBank/DDBJ databases">
        <title>Comparative genomic analysis of denitrifying bacteria from Halomonas genus.</title>
        <authorList>
            <person name="Wang L."/>
            <person name="Shao Z."/>
        </authorList>
    </citation>
    <scope>NUCLEOTIDE SEQUENCE [LARGE SCALE GENOMIC DNA]</scope>
    <source>
        <strain evidence="11 13">DSM 17331</strain>
    </source>
</reference>
<feature type="transmembrane region" description="Helical" evidence="8">
    <location>
        <begin position="552"/>
        <end position="569"/>
    </location>
</feature>
<feature type="transmembrane region" description="Helical" evidence="8">
    <location>
        <begin position="774"/>
        <end position="794"/>
    </location>
</feature>
<feature type="transmembrane region" description="Helical" evidence="8">
    <location>
        <begin position="414"/>
        <end position="438"/>
    </location>
</feature>
<evidence type="ECO:0000256" key="7">
    <source>
        <dbReference type="RuleBase" id="RU000320"/>
    </source>
</evidence>
<dbReference type="RefSeq" id="WP_181513071.1">
    <property type="nucleotide sequence ID" value="NZ_JABFUB010000001.1"/>
</dbReference>
<evidence type="ECO:0000256" key="8">
    <source>
        <dbReference type="SAM" id="Phobius"/>
    </source>
</evidence>
<evidence type="ECO:0000313" key="10">
    <source>
        <dbReference type="EMBL" id="MBA2777569.1"/>
    </source>
</evidence>
<dbReference type="GO" id="GO:0008137">
    <property type="term" value="F:NADH dehydrogenase (ubiquinone) activity"/>
    <property type="evidence" value="ECO:0007669"/>
    <property type="project" value="InterPro"/>
</dbReference>
<name>A0A7V9VY44_9GAMM</name>
<dbReference type="GO" id="GO:0042773">
    <property type="term" value="P:ATP synthesis coupled electron transport"/>
    <property type="evidence" value="ECO:0007669"/>
    <property type="project" value="InterPro"/>
</dbReference>
<dbReference type="InterPro" id="IPR003918">
    <property type="entry name" value="NADH_UbQ_OxRdtase"/>
</dbReference>
<keyword evidence="6 8" id="KW-0472">Membrane</keyword>
<evidence type="ECO:0000313" key="13">
    <source>
        <dbReference type="Proteomes" id="UP000814353"/>
    </source>
</evidence>
<dbReference type="InterPro" id="IPR050586">
    <property type="entry name" value="CPA3_Na-H_Antiporter_D"/>
</dbReference>
<evidence type="ECO:0000256" key="2">
    <source>
        <dbReference type="ARBA" id="ARBA00005346"/>
    </source>
</evidence>
<evidence type="ECO:0000256" key="4">
    <source>
        <dbReference type="ARBA" id="ARBA00022692"/>
    </source>
</evidence>
<feature type="transmembrane region" description="Helical" evidence="8">
    <location>
        <begin position="656"/>
        <end position="675"/>
    </location>
</feature>
<protein>
    <submittedName>
        <fullName evidence="10">NADH-quinone oxidoreductase subunit N</fullName>
    </submittedName>
</protein>
<feature type="transmembrane region" description="Helical" evidence="8">
    <location>
        <begin position="938"/>
        <end position="963"/>
    </location>
</feature>
<dbReference type="InterPro" id="IPR001750">
    <property type="entry name" value="ND/Mrp_TM"/>
</dbReference>
<dbReference type="Pfam" id="PF00361">
    <property type="entry name" value="Proton_antipo_M"/>
    <property type="match status" value="2"/>
</dbReference>
<feature type="transmembrane region" description="Helical" evidence="8">
    <location>
        <begin position="459"/>
        <end position="479"/>
    </location>
</feature>
<dbReference type="AlphaFoldDB" id="A0A7V9VY44"/>
<feature type="transmembrane region" description="Helical" evidence="8">
    <location>
        <begin position="238"/>
        <end position="258"/>
    </location>
</feature>
<evidence type="ECO:0000256" key="3">
    <source>
        <dbReference type="ARBA" id="ARBA00022475"/>
    </source>
</evidence>
<feature type="transmembrane region" description="Helical" evidence="8">
    <location>
        <begin position="12"/>
        <end position="30"/>
    </location>
</feature>
<gene>
    <name evidence="10" type="ORF">H1D44_01505</name>
    <name evidence="11" type="ORF">HOP48_01580</name>
</gene>
<evidence type="ECO:0000313" key="12">
    <source>
        <dbReference type="Proteomes" id="UP000518091"/>
    </source>
</evidence>
<accession>A0A7V9VY44</accession>
<proteinExistence type="inferred from homology"/>
<feature type="transmembrane region" description="Helical" evidence="8">
    <location>
        <begin position="622"/>
        <end position="644"/>
    </location>
</feature>
<keyword evidence="13" id="KW-1185">Reference proteome</keyword>
<feature type="transmembrane region" description="Helical" evidence="8">
    <location>
        <begin position="377"/>
        <end position="394"/>
    </location>
</feature>
<evidence type="ECO:0000313" key="11">
    <source>
        <dbReference type="EMBL" id="MCG6660239.1"/>
    </source>
</evidence>
<dbReference type="PANTHER" id="PTHR42703">
    <property type="entry name" value="NADH DEHYDROGENASE"/>
    <property type="match status" value="1"/>
</dbReference>
<feature type="transmembrane region" description="Helical" evidence="8">
    <location>
        <begin position="528"/>
        <end position="546"/>
    </location>
</feature>
<evidence type="ECO:0000259" key="9">
    <source>
        <dbReference type="Pfam" id="PF00361"/>
    </source>
</evidence>
<feature type="transmembrane region" description="Helical" evidence="8">
    <location>
        <begin position="297"/>
        <end position="315"/>
    </location>
</feature>
<comment type="caution">
    <text evidence="10">The sequence shown here is derived from an EMBL/GenBank/DDBJ whole genome shotgun (WGS) entry which is preliminary data.</text>
</comment>
<evidence type="ECO:0000256" key="1">
    <source>
        <dbReference type="ARBA" id="ARBA00004651"/>
    </source>
</evidence>
<feature type="transmembrane region" description="Helical" evidence="8">
    <location>
        <begin position="499"/>
        <end position="521"/>
    </location>
</feature>
<feature type="transmembrane region" description="Helical" evidence="8">
    <location>
        <begin position="109"/>
        <end position="125"/>
    </location>
</feature>
<keyword evidence="5 8" id="KW-1133">Transmembrane helix</keyword>
<dbReference type="PRINTS" id="PR01437">
    <property type="entry name" value="NUOXDRDTASE4"/>
</dbReference>
<feature type="transmembrane region" description="Helical" evidence="8">
    <location>
        <begin position="161"/>
        <end position="183"/>
    </location>
</feature>
<feature type="transmembrane region" description="Helical" evidence="8">
    <location>
        <begin position="203"/>
        <end position="226"/>
    </location>
</feature>
<dbReference type="PANTHER" id="PTHR42703:SF1">
    <property type="entry name" value="NA(+)_H(+) ANTIPORTER SUBUNIT D1"/>
    <property type="match status" value="1"/>
</dbReference>
<sequence>MTAALTPWSLPLLVAMPLGLAMLALLNLLAPRRQVGLGLVTILACLALSAPAILEGEIVVIALGEWPPPLGIAWRLDLPAMLMLTMTATVASFASLALLADRETAEDNYLWPLWWLMWAGLNALLLSQDLFNLYVTLELVTLAGVGLVARSPQDPCGAAALRYLMASLLASLLYLLGIALLYGETGRLDIDLVDDLMQDGANGRLAAALLTLGLLIKSAMVPLHTWLPSAHARAQAPVSAMLSAVLVAVTLFVLWRLWLAPLAQLQTAQHQWLALTGVVALVWGGIQAALQARFKLLIAWSTLCQSGYAMLLLGLNATTSWPQRIGDESPAFQGAMQILLAHGLAKASLFIAAGAIMAAHDHDRLSRLVGDAERLPLAWLAIALASISLLGIPPTGGFVGKWWLLQGAAPHQPLIAAAVLAGTFFSAVCLWRLFDLALRPAERQATNRISRMTRVSRSAPYPHLAWLALGLALLAWGQGPLAGLVSPRIVSPSLALDTTGLAFLLPALAIWPVVLLATYTWRHTFPAALRLLALMLAAALLHVMTLLAADLLTFYTGAALLSLLGWAMVQHDGHDAARLAGVGYLLMLLLAEVAMLAGLALIATQTSDLRFASLTSAELPPLALGCMALGLAIKAGVLGVHAWLPVAHPVAPPMASALLSGLMIKLGLLGALRLLPLSDATADFGPLLVVLGLCAALYGALRGVMESDPKRVLAWSSVSQMGLLTVLLGLVLADRATPVALTALLLLAATHAMAKATLFLGAGMVNRLHGRSRTLAMLGMLPPAMALAGVPPTGGVLVKSIMEQAMQDAAWPTWPLTLAGIATALLMLRLFWLLHRAQSAQQTLQVPAWLWLAWATLGALPALLAWGWPGQAALAEDLGAALGAALVALLFALALAAMALLAGRHLPRITAEALRLSALGLARRLLRRGIWRFKRGEAWLMPWPAFGIALGVMALGMAASALLPG</sequence>
<dbReference type="GO" id="GO:0005886">
    <property type="term" value="C:plasma membrane"/>
    <property type="evidence" value="ECO:0007669"/>
    <property type="project" value="UniProtKB-SubCell"/>
</dbReference>
<comment type="similarity">
    <text evidence="2">Belongs to the CPA3 antiporters (TC 2.A.63) subunit D family.</text>
</comment>
<dbReference type="EMBL" id="JACEFT010000001">
    <property type="protein sequence ID" value="MBA2777569.1"/>
    <property type="molecule type" value="Genomic_DNA"/>
</dbReference>
<feature type="transmembrane region" description="Helical" evidence="8">
    <location>
        <begin position="335"/>
        <end position="356"/>
    </location>
</feature>